<dbReference type="EMBL" id="QXFU01000437">
    <property type="protein sequence ID" value="KAE9033585.1"/>
    <property type="molecule type" value="Genomic_DNA"/>
</dbReference>
<dbReference type="OrthoDB" id="166952at2759"/>
<protein>
    <submittedName>
        <fullName evidence="2">Uncharacterized protein</fullName>
    </submittedName>
</protein>
<evidence type="ECO:0000256" key="1">
    <source>
        <dbReference type="SAM" id="MobiDB-lite"/>
    </source>
</evidence>
<proteinExistence type="predicted"/>
<name>A0A6A3ML83_9STRA</name>
<feature type="compositionally biased region" description="Basic and acidic residues" evidence="1">
    <location>
        <begin position="420"/>
        <end position="429"/>
    </location>
</feature>
<feature type="compositionally biased region" description="Acidic residues" evidence="1">
    <location>
        <begin position="14"/>
        <end position="24"/>
    </location>
</feature>
<feature type="compositionally biased region" description="Acidic residues" evidence="1">
    <location>
        <begin position="106"/>
        <end position="117"/>
    </location>
</feature>
<dbReference type="Proteomes" id="UP000435112">
    <property type="component" value="Unassembled WGS sequence"/>
</dbReference>
<sequence>MADDCDCLVSEAFTESEADTDDEQLQTAVAMEDLESPPDPPAEAQRSALQTTLGVASTAANLVLFPYVVAGKAAVKATSMAVSAPIHISNHVRASIAQSWSRTDPQQEEQEEEDADLFGERASTSSTSDLSSSSNEQVMELFPADSKEPAADAAEQESGVVSQLLFLPVRLVHSGVSTAVAIPTRVVTYSGRKISGAVLTSHALATSAVVASTGVVARTGMHVARGITHGTVTTASFTASTISGAVGASVRTVSYVIPPSVSNAVWQGMDITGNASVRVLSHAIAVPSYRMLKALVPAVEQCFSEEDAVNETRAAVKMLVKLLGPQNAFYLLKWIYETVNSEEALDTFLLCRDILHESMDGENYRHAGTSVGAATGLSTVVHVMKEAYSVLPSFDELLDAAALVADVSDEVVDGVSHVITERKDSHAGESEEEEDGPRFELVEDGEEVSTHSPVVLADETFEREESRLSSDEELNPFLESGLSLLTRACDSEEATSLFNAFGDFLDVLVV</sequence>
<feature type="compositionally biased region" description="Low complexity" evidence="1">
    <location>
        <begin position="123"/>
        <end position="134"/>
    </location>
</feature>
<evidence type="ECO:0000313" key="2">
    <source>
        <dbReference type="EMBL" id="KAE9033585.1"/>
    </source>
</evidence>
<accession>A0A6A3ML83</accession>
<evidence type="ECO:0000313" key="3">
    <source>
        <dbReference type="Proteomes" id="UP000435112"/>
    </source>
</evidence>
<dbReference type="AlphaFoldDB" id="A0A6A3ML83"/>
<feature type="region of interest" description="Disordered" evidence="1">
    <location>
        <begin position="420"/>
        <end position="445"/>
    </location>
</feature>
<reference evidence="2 3" key="1">
    <citation type="submission" date="2018-09" db="EMBL/GenBank/DDBJ databases">
        <title>Genomic investigation of the strawberry pathogen Phytophthora fragariae indicates pathogenicity is determined by transcriptional variation in three key races.</title>
        <authorList>
            <person name="Adams T.M."/>
            <person name="Armitage A.D."/>
            <person name="Sobczyk M.K."/>
            <person name="Bates H.J."/>
            <person name="Dunwell J.M."/>
            <person name="Nellist C.F."/>
            <person name="Harrison R.J."/>
        </authorList>
    </citation>
    <scope>NUCLEOTIDE SEQUENCE [LARGE SCALE GENOMIC DNA]</scope>
    <source>
        <strain evidence="2 3">SCRP324</strain>
    </source>
</reference>
<gene>
    <name evidence="2" type="ORF">PR002_g8592</name>
</gene>
<feature type="region of interest" description="Disordered" evidence="1">
    <location>
        <begin position="97"/>
        <end position="137"/>
    </location>
</feature>
<comment type="caution">
    <text evidence="2">The sequence shown here is derived from an EMBL/GenBank/DDBJ whole genome shotgun (WGS) entry which is preliminary data.</text>
</comment>
<organism evidence="2 3">
    <name type="scientific">Phytophthora rubi</name>
    <dbReference type="NCBI Taxonomy" id="129364"/>
    <lineage>
        <taxon>Eukaryota</taxon>
        <taxon>Sar</taxon>
        <taxon>Stramenopiles</taxon>
        <taxon>Oomycota</taxon>
        <taxon>Peronosporomycetes</taxon>
        <taxon>Peronosporales</taxon>
        <taxon>Peronosporaceae</taxon>
        <taxon>Phytophthora</taxon>
    </lineage>
</organism>
<feature type="region of interest" description="Disordered" evidence="1">
    <location>
        <begin position="1"/>
        <end position="45"/>
    </location>
</feature>